<evidence type="ECO:0000313" key="4">
    <source>
        <dbReference type="Proteomes" id="UP000247612"/>
    </source>
</evidence>
<dbReference type="InterPro" id="IPR029058">
    <property type="entry name" value="AB_hydrolase_fold"/>
</dbReference>
<dbReference type="OrthoDB" id="9776303at2"/>
<name>A0A318KVK8_9FIRM</name>
<dbReference type="EMBL" id="QJKH01000001">
    <property type="protein sequence ID" value="PXX81599.1"/>
    <property type="molecule type" value="Genomic_DNA"/>
</dbReference>
<dbReference type="STRING" id="1034346.GCA_000313565_00206"/>
<dbReference type="PANTHER" id="PTHR43798:SF31">
    <property type="entry name" value="AB HYDROLASE SUPERFAMILY PROTEIN YCLE"/>
    <property type="match status" value="1"/>
</dbReference>
<comment type="caution">
    <text evidence="3">The sequence shown here is derived from an EMBL/GenBank/DDBJ whole genome shotgun (WGS) entry which is preliminary data.</text>
</comment>
<dbReference type="Gene3D" id="3.40.50.1820">
    <property type="entry name" value="alpha/beta hydrolase"/>
    <property type="match status" value="1"/>
</dbReference>
<dbReference type="InterPro" id="IPR000073">
    <property type="entry name" value="AB_hydrolase_1"/>
</dbReference>
<dbReference type="AlphaFoldDB" id="A0A318KVK8"/>
<keyword evidence="4" id="KW-1185">Reference proteome</keyword>
<evidence type="ECO:0000256" key="1">
    <source>
        <dbReference type="ARBA" id="ARBA00022801"/>
    </source>
</evidence>
<proteinExistence type="predicted"/>
<dbReference type="SUPFAM" id="SSF53474">
    <property type="entry name" value="alpha/beta-Hydrolases"/>
    <property type="match status" value="1"/>
</dbReference>
<sequence>METIIYVNQCRLYLEIEGEGEPLLFLHGNGEDSHYFQRQQSLFTKYYQCIFMDSRAHGKSDVGTAPLSLTLMADDVIKAIEALNLPPVNVLGFSDGANIALLAALKQPQLFKRIILNGANIMPSGLKTSVYLSILREYVFAKGLNRQLLALMVKEPKLSFKDLTRVQCPVLVIAGEHDMIKKAHTQKIAASLPDAKLAIIPKADHFCAFKHDQIFNQIVLEFLAGNLIP</sequence>
<organism evidence="3 4">
    <name type="scientific">Dielma fastidiosa</name>
    <dbReference type="NCBI Taxonomy" id="1034346"/>
    <lineage>
        <taxon>Bacteria</taxon>
        <taxon>Bacillati</taxon>
        <taxon>Bacillota</taxon>
        <taxon>Erysipelotrichia</taxon>
        <taxon>Erysipelotrichales</taxon>
        <taxon>Erysipelotrichaceae</taxon>
        <taxon>Dielma</taxon>
    </lineage>
</organism>
<dbReference type="Pfam" id="PF00561">
    <property type="entry name" value="Abhydrolase_1"/>
    <property type="match status" value="1"/>
</dbReference>
<dbReference type="Proteomes" id="UP000247612">
    <property type="component" value="Unassembled WGS sequence"/>
</dbReference>
<dbReference type="GO" id="GO:0016787">
    <property type="term" value="F:hydrolase activity"/>
    <property type="evidence" value="ECO:0007669"/>
    <property type="project" value="UniProtKB-KW"/>
</dbReference>
<feature type="domain" description="AB hydrolase-1" evidence="2">
    <location>
        <begin position="22"/>
        <end position="123"/>
    </location>
</feature>
<gene>
    <name evidence="3" type="ORF">DES51_101209</name>
</gene>
<keyword evidence="1" id="KW-0378">Hydrolase</keyword>
<evidence type="ECO:0000313" key="3">
    <source>
        <dbReference type="EMBL" id="PXX81599.1"/>
    </source>
</evidence>
<protein>
    <submittedName>
        <fullName evidence="3">Pimeloyl-ACP methyl ester carboxylesterase</fullName>
    </submittedName>
</protein>
<dbReference type="GO" id="GO:0016020">
    <property type="term" value="C:membrane"/>
    <property type="evidence" value="ECO:0007669"/>
    <property type="project" value="TreeGrafter"/>
</dbReference>
<accession>A0A318KVK8</accession>
<dbReference type="InterPro" id="IPR050266">
    <property type="entry name" value="AB_hydrolase_sf"/>
</dbReference>
<dbReference type="PANTHER" id="PTHR43798">
    <property type="entry name" value="MONOACYLGLYCEROL LIPASE"/>
    <property type="match status" value="1"/>
</dbReference>
<dbReference type="RefSeq" id="WP_022936513.1">
    <property type="nucleotide sequence ID" value="NZ_CABKRQ010000001.1"/>
</dbReference>
<evidence type="ECO:0000259" key="2">
    <source>
        <dbReference type="Pfam" id="PF00561"/>
    </source>
</evidence>
<reference evidence="3 4" key="1">
    <citation type="submission" date="2018-05" db="EMBL/GenBank/DDBJ databases">
        <title>Genomic Encyclopedia of Type Strains, Phase IV (KMG-IV): sequencing the most valuable type-strain genomes for metagenomic binning, comparative biology and taxonomic classification.</title>
        <authorList>
            <person name="Goeker M."/>
        </authorList>
    </citation>
    <scope>NUCLEOTIDE SEQUENCE [LARGE SCALE GENOMIC DNA]</scope>
    <source>
        <strain evidence="3 4">JC118</strain>
    </source>
</reference>